<evidence type="ECO:0000313" key="8">
    <source>
        <dbReference type="Proteomes" id="UP000280066"/>
    </source>
</evidence>
<keyword evidence="8" id="KW-1185">Reference proteome</keyword>
<keyword evidence="7" id="KW-0482">Metalloprotease</keyword>
<keyword evidence="4" id="KW-0862">Zinc</keyword>
<reference evidence="7 8" key="1">
    <citation type="submission" date="2018-12" db="EMBL/GenBank/DDBJ databases">
        <authorList>
            <person name="Feng G."/>
            <person name="Zhu H."/>
        </authorList>
    </citation>
    <scope>NUCLEOTIDE SEQUENCE [LARGE SCALE GENOMIC DNA]</scope>
    <source>
        <strain evidence="7 8">9PBR-2</strain>
    </source>
</reference>
<dbReference type="Pfam" id="PF00413">
    <property type="entry name" value="Peptidase_M10"/>
    <property type="match status" value="1"/>
</dbReference>
<comment type="caution">
    <text evidence="7">The sequence shown here is derived from an EMBL/GenBank/DDBJ whole genome shotgun (WGS) entry which is preliminary data.</text>
</comment>
<dbReference type="InterPro" id="IPR024079">
    <property type="entry name" value="MetalloPept_cat_dom_sf"/>
</dbReference>
<name>A0A428JEW0_9BACT</name>
<dbReference type="GO" id="GO:0008270">
    <property type="term" value="F:zinc ion binding"/>
    <property type="evidence" value="ECO:0007669"/>
    <property type="project" value="InterPro"/>
</dbReference>
<evidence type="ECO:0000313" key="7">
    <source>
        <dbReference type="EMBL" id="RSK31075.1"/>
    </source>
</evidence>
<dbReference type="InterPro" id="IPR002909">
    <property type="entry name" value="IPT_dom"/>
</dbReference>
<evidence type="ECO:0000259" key="6">
    <source>
        <dbReference type="Pfam" id="PF01833"/>
    </source>
</evidence>
<evidence type="ECO:0000256" key="1">
    <source>
        <dbReference type="ARBA" id="ARBA00022670"/>
    </source>
</evidence>
<keyword evidence="1 7" id="KW-0645">Protease</keyword>
<evidence type="ECO:0000259" key="5">
    <source>
        <dbReference type="Pfam" id="PF00413"/>
    </source>
</evidence>
<dbReference type="Pfam" id="PF01833">
    <property type="entry name" value="TIG"/>
    <property type="match status" value="1"/>
</dbReference>
<protein>
    <submittedName>
        <fullName evidence="7">Matrixin family metalloprotease</fullName>
    </submittedName>
</protein>
<dbReference type="GO" id="GO:0031012">
    <property type="term" value="C:extracellular matrix"/>
    <property type="evidence" value="ECO:0007669"/>
    <property type="project" value="InterPro"/>
</dbReference>
<dbReference type="Proteomes" id="UP000280066">
    <property type="component" value="Unassembled WGS sequence"/>
</dbReference>
<dbReference type="InterPro" id="IPR001818">
    <property type="entry name" value="Pept_M10_metallopeptidase"/>
</dbReference>
<gene>
    <name evidence="7" type="ORF">EI290_13720</name>
</gene>
<evidence type="ECO:0000256" key="4">
    <source>
        <dbReference type="ARBA" id="ARBA00022833"/>
    </source>
</evidence>
<dbReference type="AlphaFoldDB" id="A0A428JEW0"/>
<dbReference type="SUPFAM" id="SSF55486">
    <property type="entry name" value="Metalloproteases ('zincins'), catalytic domain"/>
    <property type="match status" value="1"/>
</dbReference>
<dbReference type="GO" id="GO:0006508">
    <property type="term" value="P:proteolysis"/>
    <property type="evidence" value="ECO:0007669"/>
    <property type="project" value="UniProtKB-KW"/>
</dbReference>
<sequence>MASTAGIAAAAKGAVRIRIDEKGRCCQQEAKGRRTVARHLAEKRKKARQALNRNAIIGVPYLRPCWPLRSPMYPKNILWLPLLLSCGLATLPAAAQVAASSETHCLLLPLDPALRAARATRIVEAQVLDAHSFRGPQGRIYTRHQLQVFKQLKGPAGPTLTLVTEGGTLGLERQELTNTLRLEPGEQGIFFLEPATVAEGAWQAYGSQQGFIRYVLTDGTATEPFRQYRQLNAGFYQQVGLGAPRLVQPNRALEAALHRLDQPVAAKGQAPVITTLAPTSLTAGTNSVLTISGTGFGATRGAGSVEFRNADDGGASYTKANADDYLSWSDTRVQVRVPSLSATRNPAGTGTVRITTDGQVQATSPGIVTVVFAASNVLDTNTGQRAVPAHRNFDGAGGMTFRFESDFAANAAAAASWQRALVTWRCQTGVNWTVGATRTKTGVAEDGENSVGFDASSQLPTGVLGRTTSYYRGCYRPDGTVVFYVQEVDTQFDDATNWQFGTASPSLTQVDFESVAVHELGHAQQLSHLILPTAIMHYAIARGQRSRTLAAGSDVAGGRYVLRTRSFQTAVCGPAPMLPAPLTTQSASFAAGAGVTVRWTTRDECLVSGFVVERAPADTTAGWQTVATVAAGASSNQYTLTDPQPLGGISYYRLRVRRPDATTDAAVPIGITDDASAANSVQLFPNPVKGNGPVSLQFVGGAAAGGLIVRFYDAVGRYLGGSRSEYLPGLNVLRVTPPSLRAGYYLIRWTDTNGREGTTPFVVAE</sequence>
<evidence type="ECO:0000256" key="3">
    <source>
        <dbReference type="ARBA" id="ARBA00022801"/>
    </source>
</evidence>
<feature type="domain" description="IPT/TIG" evidence="6">
    <location>
        <begin position="271"/>
        <end position="364"/>
    </location>
</feature>
<dbReference type="SUPFAM" id="SSF81296">
    <property type="entry name" value="E set domains"/>
    <property type="match status" value="1"/>
</dbReference>
<organism evidence="7 8">
    <name type="scientific">Hymenobacter metallilatus</name>
    <dbReference type="NCBI Taxonomy" id="2493666"/>
    <lineage>
        <taxon>Bacteria</taxon>
        <taxon>Pseudomonadati</taxon>
        <taxon>Bacteroidota</taxon>
        <taxon>Cytophagia</taxon>
        <taxon>Cytophagales</taxon>
        <taxon>Hymenobacteraceae</taxon>
        <taxon>Hymenobacter</taxon>
    </lineage>
</organism>
<dbReference type="Gene3D" id="3.40.390.10">
    <property type="entry name" value="Collagenase (Catalytic Domain)"/>
    <property type="match status" value="1"/>
</dbReference>
<dbReference type="Gene3D" id="2.60.40.10">
    <property type="entry name" value="Immunoglobulins"/>
    <property type="match status" value="1"/>
</dbReference>
<proteinExistence type="predicted"/>
<dbReference type="InterPro" id="IPR013783">
    <property type="entry name" value="Ig-like_fold"/>
</dbReference>
<dbReference type="OrthoDB" id="7574679at2"/>
<keyword evidence="3" id="KW-0378">Hydrolase</keyword>
<keyword evidence="2" id="KW-0479">Metal-binding</keyword>
<accession>A0A428JEW0</accession>
<feature type="domain" description="Peptidase M10 metallopeptidase" evidence="5">
    <location>
        <begin position="487"/>
        <end position="554"/>
    </location>
</feature>
<dbReference type="InterPro" id="IPR014756">
    <property type="entry name" value="Ig_E-set"/>
</dbReference>
<evidence type="ECO:0000256" key="2">
    <source>
        <dbReference type="ARBA" id="ARBA00022723"/>
    </source>
</evidence>
<dbReference type="GO" id="GO:0004222">
    <property type="term" value="F:metalloendopeptidase activity"/>
    <property type="evidence" value="ECO:0007669"/>
    <property type="project" value="InterPro"/>
</dbReference>
<dbReference type="EMBL" id="RWIS01000009">
    <property type="protein sequence ID" value="RSK31075.1"/>
    <property type="molecule type" value="Genomic_DNA"/>
</dbReference>